<proteinExistence type="predicted"/>
<organism evidence="2">
    <name type="scientific">uncultured Caudovirales phage</name>
    <dbReference type="NCBI Taxonomy" id="2100421"/>
    <lineage>
        <taxon>Viruses</taxon>
        <taxon>Duplodnaviria</taxon>
        <taxon>Heunggongvirae</taxon>
        <taxon>Uroviricota</taxon>
        <taxon>Caudoviricetes</taxon>
        <taxon>Peduoviridae</taxon>
        <taxon>Maltschvirus</taxon>
        <taxon>Maltschvirus maltsch</taxon>
    </lineage>
</organism>
<dbReference type="EMBL" id="LR796758">
    <property type="protein sequence ID" value="CAB4163783.1"/>
    <property type="molecule type" value="Genomic_DNA"/>
</dbReference>
<dbReference type="EMBL" id="LR797099">
    <property type="protein sequence ID" value="CAB4186798.1"/>
    <property type="molecule type" value="Genomic_DNA"/>
</dbReference>
<evidence type="ECO:0000313" key="2">
    <source>
        <dbReference type="EMBL" id="CAB4165550.1"/>
    </source>
</evidence>
<evidence type="ECO:0000313" key="1">
    <source>
        <dbReference type="EMBL" id="CAB4163783.1"/>
    </source>
</evidence>
<name>A0A6J5P0V9_9CAUD</name>
<evidence type="ECO:0000313" key="3">
    <source>
        <dbReference type="EMBL" id="CAB4186798.1"/>
    </source>
</evidence>
<sequence length="55" mass="6217">MKNYVKCPACGEEHPCDKKYVAVSDIEEDFQGRDVVTFVCIAHPGQLQKSLVYVK</sequence>
<gene>
    <name evidence="3" type="ORF">UFOVP1146_144</name>
    <name evidence="4" type="ORF">UFOVP1638_421</name>
    <name evidence="1" type="ORF">UFOVP812_57</name>
    <name evidence="2" type="ORF">UFOVP818_86</name>
</gene>
<dbReference type="EMBL" id="LR797502">
    <property type="protein sequence ID" value="CAB4221598.1"/>
    <property type="molecule type" value="Genomic_DNA"/>
</dbReference>
<protein>
    <submittedName>
        <fullName evidence="2">Uncharacterized protein</fullName>
    </submittedName>
</protein>
<accession>A0A6J5P0V9</accession>
<dbReference type="EMBL" id="LR796776">
    <property type="protein sequence ID" value="CAB4165550.1"/>
    <property type="molecule type" value="Genomic_DNA"/>
</dbReference>
<evidence type="ECO:0000313" key="4">
    <source>
        <dbReference type="EMBL" id="CAB4221598.1"/>
    </source>
</evidence>
<reference evidence="2" key="1">
    <citation type="submission" date="2020-04" db="EMBL/GenBank/DDBJ databases">
        <authorList>
            <person name="Chiriac C."/>
            <person name="Salcher M."/>
            <person name="Ghai R."/>
            <person name="Kavagutti S V."/>
        </authorList>
    </citation>
    <scope>NUCLEOTIDE SEQUENCE</scope>
</reference>